<evidence type="ECO:0000313" key="4">
    <source>
        <dbReference type="Proteomes" id="UP000583101"/>
    </source>
</evidence>
<dbReference type="Proteomes" id="UP000297248">
    <property type="component" value="Unassembled WGS sequence"/>
</dbReference>
<dbReference type="Proteomes" id="UP000583101">
    <property type="component" value="Unassembled WGS sequence"/>
</dbReference>
<dbReference type="EMBL" id="SNQG01000002">
    <property type="protein sequence ID" value="TEW67478.1"/>
    <property type="molecule type" value="Genomic_DNA"/>
</dbReference>
<reference evidence="1 4" key="3">
    <citation type="submission" date="2020-08" db="EMBL/GenBank/DDBJ databases">
        <title>Genomic Encyclopedia of Type Strains, Phase IV (KMG-IV): sequencing the most valuable type-strain genomes for metagenomic binning, comparative biology and taxonomic classification.</title>
        <authorList>
            <person name="Goeker M."/>
        </authorList>
    </citation>
    <scope>NUCLEOTIDE SEQUENCE [LARGE SCALE GENOMIC DNA]</scope>
    <source>
        <strain evidence="1 4">DSM 100995</strain>
    </source>
</reference>
<evidence type="ECO:0000313" key="1">
    <source>
        <dbReference type="EMBL" id="MBB3968893.1"/>
    </source>
</evidence>
<accession>A0A4Y8AFC9</accession>
<dbReference type="AlphaFoldDB" id="A0A4Y8AFC9"/>
<gene>
    <name evidence="2" type="ORF">E2R65_05685</name>
    <name evidence="1" type="ORF">GGR35_001485</name>
</gene>
<evidence type="ECO:0000313" key="3">
    <source>
        <dbReference type="Proteomes" id="UP000297248"/>
    </source>
</evidence>
<dbReference type="EMBL" id="JACIEG010000002">
    <property type="protein sequence ID" value="MBB3968893.1"/>
    <property type="molecule type" value="Genomic_DNA"/>
</dbReference>
<sequence length="62" mass="6856">MKDFEDKVADFKIATTGAAYFTDNFTGNEFCANGLTKQQADKFAAENNLTLVKWKPGESCGR</sequence>
<name>A0A4Y8AFC9_9SPHI</name>
<protein>
    <submittedName>
        <fullName evidence="2">Uncharacterized protein</fullName>
    </submittedName>
</protein>
<proteinExistence type="predicted"/>
<organism evidence="2 3">
    <name type="scientific">Mucilaginibacter phyllosphaerae</name>
    <dbReference type="NCBI Taxonomy" id="1812349"/>
    <lineage>
        <taxon>Bacteria</taxon>
        <taxon>Pseudomonadati</taxon>
        <taxon>Bacteroidota</taxon>
        <taxon>Sphingobacteriia</taxon>
        <taxon>Sphingobacteriales</taxon>
        <taxon>Sphingobacteriaceae</taxon>
        <taxon>Mucilaginibacter</taxon>
    </lineage>
</organism>
<evidence type="ECO:0000313" key="2">
    <source>
        <dbReference type="EMBL" id="TEW67478.1"/>
    </source>
</evidence>
<keyword evidence="4" id="KW-1185">Reference proteome</keyword>
<reference evidence="2" key="2">
    <citation type="submission" date="2019-03" db="EMBL/GenBank/DDBJ databases">
        <authorList>
            <person name="Yan Y.-Q."/>
            <person name="Du Z.-J."/>
        </authorList>
    </citation>
    <scope>NUCLEOTIDE SEQUENCE</scope>
    <source>
        <strain evidence="2">PP-F2FG21</strain>
    </source>
</reference>
<dbReference type="OrthoDB" id="9949409at2"/>
<comment type="caution">
    <text evidence="2">The sequence shown here is derived from an EMBL/GenBank/DDBJ whole genome shotgun (WGS) entry which is preliminary data.</text>
</comment>
<dbReference type="RefSeq" id="WP_134335530.1">
    <property type="nucleotide sequence ID" value="NZ_BMCZ01000004.1"/>
</dbReference>
<reference evidence="2 3" key="1">
    <citation type="journal article" date="2016" name="Int. J. Syst. Evol. Microbiol.">
        <title>Proposal of Mucilaginibacter phyllosphaerae sp. nov. isolated from the phyllosphere of Galium album.</title>
        <authorList>
            <person name="Aydogan E.L."/>
            <person name="Busse H.J."/>
            <person name="Moser G."/>
            <person name="Muller C."/>
            <person name="Kampfer P."/>
            <person name="Glaeser S.P."/>
        </authorList>
    </citation>
    <scope>NUCLEOTIDE SEQUENCE [LARGE SCALE GENOMIC DNA]</scope>
    <source>
        <strain evidence="2 3">PP-F2FG21</strain>
    </source>
</reference>